<evidence type="ECO:0000256" key="5">
    <source>
        <dbReference type="ARBA" id="ARBA00022737"/>
    </source>
</evidence>
<dbReference type="AlphaFoldDB" id="A0A915PAC9"/>
<evidence type="ECO:0000256" key="4">
    <source>
        <dbReference type="ARBA" id="ARBA00022701"/>
    </source>
</evidence>
<sequence length="1052" mass="120532">MASSEDEQRQKCRDMKNNVAVAVRIRPQNAREMAAKEKICVFISQDEPQITIGRDKSFTYDFVFSDQSTQEGVYNKCIHNLLAGAFDGYNATVLAYGQTGSGKTYTMGTSFDVNQFNLDTNITAGIIPRAARHLFEGMEERKLAAKTNSAVEPTFELNVQFIEVFNLLKCLIKNLKFKLYNEEIIDLLSDGRSRNTIRIQEDHIRNEIGLKGATWKSVKSALDVMTALKAGSLNRTTAATNMNQQSSRSHAIFTIRIKQSRDDSPKQQTELEVLHAKFHFVDLAGSERLKRTGATGDRAKEGISINSGLLALGNVISALGSGKVTHVPYRDSKLTRLLQDSLGGNSRTLMIACASPCDVDFIETLNTLNYANRAKNIKNKIVVNQDKSSKLITELRTRIAILESQLLEYQSNKSFKVITELRDRVAFLESQLLEYQQGKRLLNGDEETLLNDQYADKLLYGSPYVHQPESSNPTESLISQAKEEIEMEKKALNEAEAKCLNQFDEKENVLDVVCEEENSDDDDEEDEEADPAEKQSLERLDQIHSDLAKLHEDIGIKERLVAELELNQRRLEEQRRDYEQKMEELCKKIQSTEAERDKVLEQMTAKKQTKQQREEIDKVKSEYERRLSDMRLEHKRIELAERENKKMQANENKRQIELVRMKNDLENIKRQKVELMKKLKEENKRIREIQAANAQKVATYEKTQRQQQNKIQKLERESALKSENLRRKAEEVQRLKDSKKALQARRQTIYEVRRGVKLEPVPEIDLDTTYIIQQEQDDKIENVCCTPTNVVKTPKYQHTPIRTKRQWSAIERAIEGFTVKKNAIVREEKAMDRMCIERRKLQDELLRLQSNYSSKADPSIRSLELEQQLSIQQKLDYVQEEILKSQKAIVELDDEQICLEPSSRRVSTLAFPAANEGVKDLDSLMFQFSRQFSIPQEMLYILRNLIELTIQKGADNTRLESENKELTALLGIESNEDMMEVVEAAKLNFQLGVDQDHDTTFMNGPENDYRPTTLSNNNTNQLSLFGDILPGPICKGQEKLAASEATCSTSIP</sequence>
<dbReference type="PROSITE" id="PS50067">
    <property type="entry name" value="KINESIN_MOTOR_2"/>
    <property type="match status" value="1"/>
</dbReference>
<evidence type="ECO:0000256" key="7">
    <source>
        <dbReference type="ARBA" id="ARBA00022840"/>
    </source>
</evidence>
<dbReference type="Pfam" id="PF25764">
    <property type="entry name" value="KIF21A_4th"/>
    <property type="match status" value="1"/>
</dbReference>
<keyword evidence="2" id="KW-0963">Cytoplasm</keyword>
<feature type="coiled-coil region" evidence="12">
    <location>
        <begin position="554"/>
        <end position="745"/>
    </location>
</feature>
<dbReference type="Pfam" id="PF23203">
    <property type="entry name" value="KIF21A"/>
    <property type="match status" value="1"/>
</dbReference>
<feature type="binding site" evidence="11">
    <location>
        <begin position="97"/>
        <end position="104"/>
    </location>
    <ligand>
        <name>ATP</name>
        <dbReference type="ChEBI" id="CHEBI:30616"/>
    </ligand>
</feature>
<name>A0A915PAC9_9BILA</name>
<dbReference type="InterPro" id="IPR056532">
    <property type="entry name" value="KIF21A/B_hel_2"/>
</dbReference>
<evidence type="ECO:0000256" key="3">
    <source>
        <dbReference type="ARBA" id="ARBA00022574"/>
    </source>
</evidence>
<dbReference type="PANTHER" id="PTHR47969:SF28">
    <property type="entry name" value="KINESIN-LIKE PROTEIN KIF21B"/>
    <property type="match status" value="1"/>
</dbReference>
<proteinExistence type="inferred from homology"/>
<dbReference type="GO" id="GO:0007052">
    <property type="term" value="P:mitotic spindle organization"/>
    <property type="evidence" value="ECO:0007669"/>
    <property type="project" value="TreeGrafter"/>
</dbReference>
<dbReference type="PANTHER" id="PTHR47969">
    <property type="entry name" value="CHROMOSOME-ASSOCIATED KINESIN KIF4A-RELATED"/>
    <property type="match status" value="1"/>
</dbReference>
<dbReference type="WBParaSite" id="scf7180000423569.g11301">
    <property type="protein sequence ID" value="scf7180000423569.g11301"/>
    <property type="gene ID" value="scf7180000423569.g11301"/>
</dbReference>
<keyword evidence="15" id="KW-1185">Reference proteome</keyword>
<accession>A0A915PAC9</accession>
<dbReference type="InterPro" id="IPR036961">
    <property type="entry name" value="Kinesin_motor_dom_sf"/>
</dbReference>
<dbReference type="GO" id="GO:0005875">
    <property type="term" value="C:microtubule associated complex"/>
    <property type="evidence" value="ECO:0007669"/>
    <property type="project" value="TreeGrafter"/>
</dbReference>
<keyword evidence="6 11" id="KW-0547">Nucleotide-binding</keyword>
<dbReference type="GO" id="GO:0005874">
    <property type="term" value="C:microtubule"/>
    <property type="evidence" value="ECO:0007669"/>
    <property type="project" value="UniProtKB-KW"/>
</dbReference>
<evidence type="ECO:0000256" key="6">
    <source>
        <dbReference type="ARBA" id="ARBA00022741"/>
    </source>
</evidence>
<comment type="similarity">
    <text evidence="11">Belongs to the TRAFAC class myosin-kinesin ATPase superfamily. Kinesin family.</text>
</comment>
<dbReference type="GO" id="GO:0005524">
    <property type="term" value="F:ATP binding"/>
    <property type="evidence" value="ECO:0007669"/>
    <property type="project" value="UniProtKB-UniRule"/>
</dbReference>
<dbReference type="InterPro" id="IPR001752">
    <property type="entry name" value="Kinesin_motor_dom"/>
</dbReference>
<feature type="domain" description="Kinesin motor" evidence="14">
    <location>
        <begin position="18"/>
        <end position="377"/>
    </location>
</feature>
<dbReference type="Gene3D" id="3.40.850.10">
    <property type="entry name" value="Kinesin motor domain"/>
    <property type="match status" value="1"/>
</dbReference>
<evidence type="ECO:0000256" key="10">
    <source>
        <dbReference type="ARBA" id="ARBA00023212"/>
    </source>
</evidence>
<keyword evidence="7 11" id="KW-0067">ATP-binding</keyword>
<feature type="coiled-coil region" evidence="12">
    <location>
        <begin position="392"/>
        <end position="438"/>
    </location>
</feature>
<dbReference type="CDD" id="cd01372">
    <property type="entry name" value="KISc_KIF4"/>
    <property type="match status" value="1"/>
</dbReference>
<dbReference type="GO" id="GO:0008017">
    <property type="term" value="F:microtubule binding"/>
    <property type="evidence" value="ECO:0007669"/>
    <property type="project" value="InterPro"/>
</dbReference>
<evidence type="ECO:0000256" key="9">
    <source>
        <dbReference type="ARBA" id="ARBA00023175"/>
    </source>
</evidence>
<keyword evidence="9 11" id="KW-0505">Motor protein</keyword>
<evidence type="ECO:0000256" key="1">
    <source>
        <dbReference type="ARBA" id="ARBA00004245"/>
    </source>
</evidence>
<evidence type="ECO:0000256" key="12">
    <source>
        <dbReference type="SAM" id="Coils"/>
    </source>
</evidence>
<dbReference type="PRINTS" id="PR00380">
    <property type="entry name" value="KINESINHEAVY"/>
</dbReference>
<keyword evidence="5" id="KW-0677">Repeat</keyword>
<keyword evidence="8 12" id="KW-0175">Coiled coil</keyword>
<comment type="subcellular location">
    <subcellularLocation>
        <location evidence="1">Cytoplasm</location>
        <location evidence="1">Cytoskeleton</location>
    </subcellularLocation>
</comment>
<evidence type="ECO:0000259" key="14">
    <source>
        <dbReference type="PROSITE" id="PS50067"/>
    </source>
</evidence>
<evidence type="ECO:0000313" key="16">
    <source>
        <dbReference type="WBParaSite" id="scf7180000423569.g11301"/>
    </source>
</evidence>
<protein>
    <submittedName>
        <fullName evidence="16">Kinesin motor domain-containing protein</fullName>
    </submittedName>
</protein>
<dbReference type="InterPro" id="IPR019821">
    <property type="entry name" value="Kinesin_motor_CS"/>
</dbReference>
<dbReference type="Pfam" id="PF00225">
    <property type="entry name" value="Kinesin"/>
    <property type="match status" value="1"/>
</dbReference>
<feature type="coiled-coil region" evidence="12">
    <location>
        <begin position="824"/>
        <end position="851"/>
    </location>
</feature>
<keyword evidence="10" id="KW-0206">Cytoskeleton</keyword>
<dbReference type="GO" id="GO:0051231">
    <property type="term" value="P:spindle elongation"/>
    <property type="evidence" value="ECO:0007669"/>
    <property type="project" value="TreeGrafter"/>
</dbReference>
<evidence type="ECO:0000256" key="8">
    <source>
        <dbReference type="ARBA" id="ARBA00023054"/>
    </source>
</evidence>
<keyword evidence="3" id="KW-0853">WD repeat</keyword>
<dbReference type="SUPFAM" id="SSF52540">
    <property type="entry name" value="P-loop containing nucleoside triphosphate hydrolases"/>
    <property type="match status" value="1"/>
</dbReference>
<evidence type="ECO:0000256" key="2">
    <source>
        <dbReference type="ARBA" id="ARBA00022490"/>
    </source>
</evidence>
<dbReference type="GO" id="GO:0003777">
    <property type="term" value="F:microtubule motor activity"/>
    <property type="evidence" value="ECO:0007669"/>
    <property type="project" value="InterPro"/>
</dbReference>
<evidence type="ECO:0000256" key="11">
    <source>
        <dbReference type="PROSITE-ProRule" id="PRU00283"/>
    </source>
</evidence>
<dbReference type="SMART" id="SM00129">
    <property type="entry name" value="KISc"/>
    <property type="match status" value="1"/>
</dbReference>
<dbReference type="GO" id="GO:0007018">
    <property type="term" value="P:microtubule-based movement"/>
    <property type="evidence" value="ECO:0007669"/>
    <property type="project" value="InterPro"/>
</dbReference>
<keyword evidence="4" id="KW-0493">Microtubule</keyword>
<dbReference type="InterPro" id="IPR027640">
    <property type="entry name" value="Kinesin-like_fam"/>
</dbReference>
<feature type="compositionally biased region" description="Acidic residues" evidence="13">
    <location>
        <begin position="515"/>
        <end position="530"/>
    </location>
</feature>
<dbReference type="PROSITE" id="PS00411">
    <property type="entry name" value="KINESIN_MOTOR_1"/>
    <property type="match status" value="1"/>
</dbReference>
<organism evidence="15 16">
    <name type="scientific">Meloidogyne floridensis</name>
    <dbReference type="NCBI Taxonomy" id="298350"/>
    <lineage>
        <taxon>Eukaryota</taxon>
        <taxon>Metazoa</taxon>
        <taxon>Ecdysozoa</taxon>
        <taxon>Nematoda</taxon>
        <taxon>Chromadorea</taxon>
        <taxon>Rhabditida</taxon>
        <taxon>Tylenchina</taxon>
        <taxon>Tylenchomorpha</taxon>
        <taxon>Tylenchoidea</taxon>
        <taxon>Meloidogynidae</taxon>
        <taxon>Meloidogyninae</taxon>
        <taxon>Meloidogyne</taxon>
    </lineage>
</organism>
<feature type="region of interest" description="Disordered" evidence="13">
    <location>
        <begin position="515"/>
        <end position="535"/>
    </location>
</feature>
<reference evidence="16" key="1">
    <citation type="submission" date="2022-11" db="UniProtKB">
        <authorList>
            <consortium name="WormBaseParasite"/>
        </authorList>
    </citation>
    <scope>IDENTIFICATION</scope>
</reference>
<evidence type="ECO:0000313" key="15">
    <source>
        <dbReference type="Proteomes" id="UP000887560"/>
    </source>
</evidence>
<dbReference type="InterPro" id="IPR027417">
    <property type="entry name" value="P-loop_NTPase"/>
</dbReference>
<dbReference type="Proteomes" id="UP000887560">
    <property type="component" value="Unplaced"/>
</dbReference>
<dbReference type="FunFam" id="3.40.850.10:FF:000011">
    <property type="entry name" value="Kinesin family member 21A"/>
    <property type="match status" value="1"/>
</dbReference>
<evidence type="ECO:0000256" key="13">
    <source>
        <dbReference type="SAM" id="MobiDB-lite"/>
    </source>
</evidence>